<dbReference type="Pfam" id="PF00226">
    <property type="entry name" value="DnaJ"/>
    <property type="match status" value="1"/>
</dbReference>
<keyword evidence="1" id="KW-0812">Transmembrane</keyword>
<feature type="transmembrane region" description="Helical" evidence="1">
    <location>
        <begin position="111"/>
        <end position="132"/>
    </location>
</feature>
<organism evidence="3">
    <name type="scientific">Populus davidiana</name>
    <dbReference type="NCBI Taxonomy" id="266767"/>
    <lineage>
        <taxon>Eukaryota</taxon>
        <taxon>Viridiplantae</taxon>
        <taxon>Streptophyta</taxon>
        <taxon>Embryophyta</taxon>
        <taxon>Tracheophyta</taxon>
        <taxon>Spermatophyta</taxon>
        <taxon>Magnoliopsida</taxon>
        <taxon>eudicotyledons</taxon>
        <taxon>Gunneridae</taxon>
        <taxon>Pentapetalae</taxon>
        <taxon>rosids</taxon>
        <taxon>fabids</taxon>
        <taxon>Malpighiales</taxon>
        <taxon>Salicaceae</taxon>
        <taxon>Saliceae</taxon>
        <taxon>Populus</taxon>
    </lineage>
</organism>
<reference evidence="3" key="1">
    <citation type="submission" date="2020-03" db="EMBL/GenBank/DDBJ databases">
        <authorList>
            <person name="Zhang R."/>
        </authorList>
    </citation>
    <scope>NUCLEOTIDE SEQUENCE</scope>
</reference>
<dbReference type="PRINTS" id="PR00625">
    <property type="entry name" value="JDOMAIN"/>
</dbReference>
<dbReference type="PROSITE" id="PS50076">
    <property type="entry name" value="DNAJ_2"/>
    <property type="match status" value="1"/>
</dbReference>
<feature type="domain" description="J" evidence="2">
    <location>
        <begin position="57"/>
        <end position="113"/>
    </location>
</feature>
<proteinExistence type="predicted"/>
<dbReference type="InterPro" id="IPR001623">
    <property type="entry name" value="DnaJ_domain"/>
</dbReference>
<dbReference type="CDD" id="cd06257">
    <property type="entry name" value="DnaJ"/>
    <property type="match status" value="1"/>
</dbReference>
<evidence type="ECO:0000256" key="1">
    <source>
        <dbReference type="SAM" id="Phobius"/>
    </source>
</evidence>
<dbReference type="PANTHER" id="PTHR24074">
    <property type="entry name" value="CO-CHAPERONE PROTEIN DJLA"/>
    <property type="match status" value="1"/>
</dbReference>
<dbReference type="SMART" id="SM00271">
    <property type="entry name" value="DnaJ"/>
    <property type="match status" value="1"/>
</dbReference>
<name>A0A6M2EYE0_9ROSI</name>
<dbReference type="InterPro" id="IPR050817">
    <property type="entry name" value="DjlA_DnaK_co-chaperone"/>
</dbReference>
<dbReference type="EMBL" id="GILB01008703">
    <property type="protein sequence ID" value="NUU89036.1"/>
    <property type="molecule type" value="Transcribed_RNA"/>
</dbReference>
<dbReference type="InterPro" id="IPR036869">
    <property type="entry name" value="J_dom_sf"/>
</dbReference>
<keyword evidence="1" id="KW-1133">Transmembrane helix</keyword>
<dbReference type="AlphaFoldDB" id="A0A6M2EYE0"/>
<dbReference type="Gene3D" id="1.10.287.110">
    <property type="entry name" value="DnaJ domain"/>
    <property type="match status" value="1"/>
</dbReference>
<accession>A0A6M2EYE0</accession>
<protein>
    <recommendedName>
        <fullName evidence="2">J domain-containing protein</fullName>
    </recommendedName>
</protein>
<dbReference type="SUPFAM" id="SSF46565">
    <property type="entry name" value="Chaperone J-domain"/>
    <property type="match status" value="1"/>
</dbReference>
<evidence type="ECO:0000259" key="2">
    <source>
        <dbReference type="PROSITE" id="PS50076"/>
    </source>
</evidence>
<keyword evidence="1" id="KW-0472">Membrane</keyword>
<sequence>MASAAAVGMVGGNGCAGSSASWFQIKNRRKKNSNGKMGRDGVRFFTAASYSSPSVMDPYKTLRIQPDASESEVKKAFRQLALQYHPDVCRGSNCGVQFSLINEAYDVCSHLLIVPFFFLLNYFYVCSFSLLWRGSCRIW</sequence>
<evidence type="ECO:0000313" key="3">
    <source>
        <dbReference type="EMBL" id="NUU89036.1"/>
    </source>
</evidence>